<dbReference type="EMBL" id="CAJNNV010030505">
    <property type="protein sequence ID" value="CAE8632702.1"/>
    <property type="molecule type" value="Genomic_DNA"/>
</dbReference>
<dbReference type="SUPFAM" id="SSF51735">
    <property type="entry name" value="NAD(P)-binding Rossmann-fold domains"/>
    <property type="match status" value="1"/>
</dbReference>
<proteinExistence type="predicted"/>
<name>A0A813H512_POLGL</name>
<sequence>MGGTRFIGCYLVSKLRQQGHDVVVVNRGKTNGGLPERLPGASDADYAKVLEGVTVLKADRKEPEAMKAAITAAGKFDIVFDNNVRKLDEVQPLVEAIEASGGCEQFILMSSAGV</sequence>
<dbReference type="AlphaFoldDB" id="A0A813H512"/>
<evidence type="ECO:0000259" key="1">
    <source>
        <dbReference type="Pfam" id="PF01370"/>
    </source>
</evidence>
<protein>
    <recommendedName>
        <fullName evidence="1">NAD-dependent epimerase/dehydratase domain-containing protein</fullName>
    </recommendedName>
</protein>
<dbReference type="Gene3D" id="3.40.50.720">
    <property type="entry name" value="NAD(P)-binding Rossmann-like Domain"/>
    <property type="match status" value="1"/>
</dbReference>
<dbReference type="OrthoDB" id="419598at2759"/>
<evidence type="ECO:0000313" key="3">
    <source>
        <dbReference type="Proteomes" id="UP000654075"/>
    </source>
</evidence>
<accession>A0A813H512</accession>
<keyword evidence="3" id="KW-1185">Reference proteome</keyword>
<dbReference type="Pfam" id="PF01370">
    <property type="entry name" value="Epimerase"/>
    <property type="match status" value="1"/>
</dbReference>
<gene>
    <name evidence="2" type="ORF">PGLA1383_LOCUS48633</name>
</gene>
<evidence type="ECO:0000313" key="2">
    <source>
        <dbReference type="EMBL" id="CAE8632702.1"/>
    </source>
</evidence>
<comment type="caution">
    <text evidence="2">The sequence shown here is derived from an EMBL/GenBank/DDBJ whole genome shotgun (WGS) entry which is preliminary data.</text>
</comment>
<dbReference type="Proteomes" id="UP000654075">
    <property type="component" value="Unassembled WGS sequence"/>
</dbReference>
<feature type="domain" description="NAD-dependent epimerase/dehydratase" evidence="1">
    <location>
        <begin position="1"/>
        <end position="80"/>
    </location>
</feature>
<organism evidence="2 3">
    <name type="scientific">Polarella glacialis</name>
    <name type="common">Dinoflagellate</name>
    <dbReference type="NCBI Taxonomy" id="89957"/>
    <lineage>
        <taxon>Eukaryota</taxon>
        <taxon>Sar</taxon>
        <taxon>Alveolata</taxon>
        <taxon>Dinophyceae</taxon>
        <taxon>Suessiales</taxon>
        <taxon>Suessiaceae</taxon>
        <taxon>Polarella</taxon>
    </lineage>
</organism>
<dbReference type="InterPro" id="IPR001509">
    <property type="entry name" value="Epimerase_deHydtase"/>
</dbReference>
<dbReference type="InterPro" id="IPR036291">
    <property type="entry name" value="NAD(P)-bd_dom_sf"/>
</dbReference>
<reference evidence="2" key="1">
    <citation type="submission" date="2021-02" db="EMBL/GenBank/DDBJ databases">
        <authorList>
            <person name="Dougan E. K."/>
            <person name="Rhodes N."/>
            <person name="Thang M."/>
            <person name="Chan C."/>
        </authorList>
    </citation>
    <scope>NUCLEOTIDE SEQUENCE</scope>
</reference>